<proteinExistence type="predicted"/>
<feature type="signal peptide" evidence="2">
    <location>
        <begin position="1"/>
        <end position="27"/>
    </location>
</feature>
<accession>A0A3F3Q8U0</accession>
<dbReference type="AlphaFoldDB" id="A0A3F3Q8U0"/>
<keyword evidence="1" id="KW-0812">Transmembrane</keyword>
<gene>
    <name evidence="3" type="ORF">BDQ94DRAFT_140425</name>
</gene>
<dbReference type="RefSeq" id="XP_026628244.1">
    <property type="nucleotide sequence ID" value="XM_026765622.1"/>
</dbReference>
<sequence length="92" mass="10549">MRVHLKVGQMGMLVVCLISEDLTLSYSQCTFSWTEFWRDFFQTVRSIRSVSVMYSMLRGVSSGPRRQGFFLVQLFFFLFVLGSTGAGIIPHI</sequence>
<feature type="transmembrane region" description="Helical" evidence="1">
    <location>
        <begin position="68"/>
        <end position="89"/>
    </location>
</feature>
<dbReference type="EMBL" id="KZ852041">
    <property type="protein sequence ID" value="RDH35222.1"/>
    <property type="molecule type" value="Genomic_DNA"/>
</dbReference>
<evidence type="ECO:0008006" key="5">
    <source>
        <dbReference type="Google" id="ProtNLM"/>
    </source>
</evidence>
<feature type="non-terminal residue" evidence="3">
    <location>
        <position position="92"/>
    </location>
</feature>
<evidence type="ECO:0000256" key="2">
    <source>
        <dbReference type="SAM" id="SignalP"/>
    </source>
</evidence>
<keyword evidence="4" id="KW-1185">Reference proteome</keyword>
<keyword evidence="1" id="KW-1133">Transmembrane helix</keyword>
<evidence type="ECO:0000256" key="1">
    <source>
        <dbReference type="SAM" id="Phobius"/>
    </source>
</evidence>
<keyword evidence="1" id="KW-0472">Membrane</keyword>
<dbReference type="Proteomes" id="UP000253729">
    <property type="component" value="Unassembled WGS sequence"/>
</dbReference>
<protein>
    <recommendedName>
        <fullName evidence="5">Secreted protein</fullName>
    </recommendedName>
</protein>
<organism evidence="3 4">
    <name type="scientific">Aspergillus welwitschiae</name>
    <dbReference type="NCBI Taxonomy" id="1341132"/>
    <lineage>
        <taxon>Eukaryota</taxon>
        <taxon>Fungi</taxon>
        <taxon>Dikarya</taxon>
        <taxon>Ascomycota</taxon>
        <taxon>Pezizomycotina</taxon>
        <taxon>Eurotiomycetes</taxon>
        <taxon>Eurotiomycetidae</taxon>
        <taxon>Eurotiales</taxon>
        <taxon>Aspergillaceae</taxon>
        <taxon>Aspergillus</taxon>
        <taxon>Aspergillus subgen. Circumdati</taxon>
    </lineage>
</organism>
<evidence type="ECO:0000313" key="3">
    <source>
        <dbReference type="EMBL" id="RDH35222.1"/>
    </source>
</evidence>
<feature type="chain" id="PRO_5017743706" description="Secreted protein" evidence="2">
    <location>
        <begin position="28"/>
        <end position="92"/>
    </location>
</feature>
<keyword evidence="2" id="KW-0732">Signal</keyword>
<name>A0A3F3Q8U0_9EURO</name>
<dbReference type="GeneID" id="38133978"/>
<reference evidence="3 4" key="1">
    <citation type="submission" date="2018-07" db="EMBL/GenBank/DDBJ databases">
        <title>The genomes of Aspergillus section Nigri reveals drivers in fungal speciation.</title>
        <authorList>
            <consortium name="DOE Joint Genome Institute"/>
            <person name="Vesth T.C."/>
            <person name="Nybo J."/>
            <person name="Theobald S."/>
            <person name="Brandl J."/>
            <person name="Frisvad J.C."/>
            <person name="Nielsen K.F."/>
            <person name="Lyhne E.K."/>
            <person name="Kogle M.E."/>
            <person name="Kuo A."/>
            <person name="Riley R."/>
            <person name="Clum A."/>
            <person name="Nolan M."/>
            <person name="Lipzen A."/>
            <person name="Salamov A."/>
            <person name="Henrissat B."/>
            <person name="Wiebenga A."/>
            <person name="De vries R.P."/>
            <person name="Grigoriev I.V."/>
            <person name="Mortensen U.H."/>
            <person name="Andersen M.R."/>
            <person name="Baker S.E."/>
        </authorList>
    </citation>
    <scope>NUCLEOTIDE SEQUENCE [LARGE SCALE GENOMIC DNA]</scope>
    <source>
        <strain evidence="3 4">CBS 139.54b</strain>
    </source>
</reference>
<evidence type="ECO:0000313" key="4">
    <source>
        <dbReference type="Proteomes" id="UP000253729"/>
    </source>
</evidence>